<dbReference type="SUPFAM" id="SSF53328">
    <property type="entry name" value="Formyltransferase"/>
    <property type="match status" value="1"/>
</dbReference>
<dbReference type="PANTHER" id="PTHR11138:SF5">
    <property type="entry name" value="METHIONYL-TRNA FORMYLTRANSFERASE, MITOCHONDRIAL"/>
    <property type="match status" value="1"/>
</dbReference>
<dbReference type="InterPro" id="IPR036477">
    <property type="entry name" value="Formyl_transf_N_sf"/>
</dbReference>
<name>A0A1F6WPA0_9BACT</name>
<dbReference type="GO" id="GO:0004479">
    <property type="term" value="F:methionyl-tRNA formyltransferase activity"/>
    <property type="evidence" value="ECO:0007669"/>
    <property type="project" value="UniProtKB-EC"/>
</dbReference>
<reference evidence="3 4" key="1">
    <citation type="journal article" date="2016" name="Nat. Commun.">
        <title>Thousands of microbial genomes shed light on interconnected biogeochemical processes in an aquifer system.</title>
        <authorList>
            <person name="Anantharaman K."/>
            <person name="Brown C.T."/>
            <person name="Hug L.A."/>
            <person name="Sharon I."/>
            <person name="Castelle C.J."/>
            <person name="Probst A.J."/>
            <person name="Thomas B.C."/>
            <person name="Singh A."/>
            <person name="Wilkins M.J."/>
            <person name="Karaoz U."/>
            <person name="Brodie E.L."/>
            <person name="Williams K.H."/>
            <person name="Hubbard S.S."/>
            <person name="Banfield J.F."/>
        </authorList>
    </citation>
    <scope>NUCLEOTIDE SEQUENCE [LARGE SCALE GENOMIC DNA]</scope>
</reference>
<dbReference type="STRING" id="1801764.A2903_01355"/>
<protein>
    <recommendedName>
        <fullName evidence="1">methionyl-tRNA formyltransferase</fullName>
        <ecNumber evidence="1">2.1.2.9</ecNumber>
    </recommendedName>
</protein>
<dbReference type="PANTHER" id="PTHR11138">
    <property type="entry name" value="METHIONYL-TRNA FORMYLTRANSFERASE"/>
    <property type="match status" value="1"/>
</dbReference>
<dbReference type="EC" id="2.1.2.9" evidence="1"/>
<sequence length="286" mass="32685">MLKYIYFGTPELSRDLLDNLIKIYSKPELIITALDRPSGRGLKMKPCPVKEYTIENNIPYLEPDKLINIKEDLKSYNADIGILFAYGKIIPQWLLEIFPNGIINVHPSLLPLYRGSSPLIGPILNEDTTTGITIMDMDSELDHGDIYLQNKIEIKPDTNRNDLENYVINTAPQMLKEVLEKIEEKNINKISQDHNLATYTTKIKKSDGEILNSDTDEIKYRKYKAYIGWPGIYYINPLPASPLSGGGENHKIRIKITKASFIDNKFIIEKIIPEGGKEKNYNKKLN</sequence>
<dbReference type="Gene3D" id="3.40.50.12230">
    <property type="match status" value="1"/>
</dbReference>
<feature type="domain" description="Formyl transferase N-terminal" evidence="2">
    <location>
        <begin position="8"/>
        <end position="179"/>
    </location>
</feature>
<evidence type="ECO:0000256" key="1">
    <source>
        <dbReference type="ARBA" id="ARBA00012261"/>
    </source>
</evidence>
<accession>A0A1F6WPA0</accession>
<organism evidence="3 4">
    <name type="scientific">Candidatus Nomurabacteria bacterium RIFCSPLOWO2_01_FULL_33_17</name>
    <dbReference type="NCBI Taxonomy" id="1801764"/>
    <lineage>
        <taxon>Bacteria</taxon>
        <taxon>Candidatus Nomuraibacteriota</taxon>
    </lineage>
</organism>
<proteinExistence type="predicted"/>
<dbReference type="AlphaFoldDB" id="A0A1F6WPA0"/>
<dbReference type="InterPro" id="IPR002376">
    <property type="entry name" value="Formyl_transf_N"/>
</dbReference>
<evidence type="ECO:0000313" key="3">
    <source>
        <dbReference type="EMBL" id="OGI83687.1"/>
    </source>
</evidence>
<dbReference type="EMBL" id="MFUO01000022">
    <property type="protein sequence ID" value="OGI83687.1"/>
    <property type="molecule type" value="Genomic_DNA"/>
</dbReference>
<gene>
    <name evidence="3" type="ORF">A2903_01355</name>
</gene>
<comment type="caution">
    <text evidence="3">The sequence shown here is derived from an EMBL/GenBank/DDBJ whole genome shotgun (WGS) entry which is preliminary data.</text>
</comment>
<evidence type="ECO:0000313" key="4">
    <source>
        <dbReference type="Proteomes" id="UP000178184"/>
    </source>
</evidence>
<dbReference type="Proteomes" id="UP000178184">
    <property type="component" value="Unassembled WGS sequence"/>
</dbReference>
<dbReference type="CDD" id="cd08646">
    <property type="entry name" value="FMT_core_Met-tRNA-FMT_N"/>
    <property type="match status" value="1"/>
</dbReference>
<dbReference type="InterPro" id="IPR041711">
    <property type="entry name" value="Met-tRNA-FMT_N"/>
</dbReference>
<evidence type="ECO:0000259" key="2">
    <source>
        <dbReference type="Pfam" id="PF00551"/>
    </source>
</evidence>
<dbReference type="Pfam" id="PF00551">
    <property type="entry name" value="Formyl_trans_N"/>
    <property type="match status" value="1"/>
</dbReference>